<proteinExistence type="inferred from homology"/>
<feature type="binding site" evidence="7">
    <location>
        <position position="18"/>
    </location>
    <ligand>
        <name>S-adenosyl-L-methionine</name>
        <dbReference type="ChEBI" id="CHEBI:59789"/>
    </ligand>
</feature>
<evidence type="ECO:0000256" key="4">
    <source>
        <dbReference type="ARBA" id="ARBA00022679"/>
    </source>
</evidence>
<feature type="binding site" evidence="7">
    <location>
        <position position="62"/>
    </location>
    <ligand>
        <name>S-adenosyl-L-methionine</name>
        <dbReference type="ChEBI" id="CHEBI:59789"/>
    </ligand>
</feature>
<comment type="similarity">
    <text evidence="1 8">Belongs to the N(4)/N(6)-methyltransferase family.</text>
</comment>
<name>A0A9D2KKH7_9BACT</name>
<comment type="catalytic activity">
    <reaction evidence="6 8">
        <text>a 2'-deoxyadenosine in DNA + S-adenosyl-L-methionine = an N(6)-methyl-2'-deoxyadenosine in DNA + S-adenosyl-L-homocysteine + H(+)</text>
        <dbReference type="Rhea" id="RHEA:15197"/>
        <dbReference type="Rhea" id="RHEA-COMP:12418"/>
        <dbReference type="Rhea" id="RHEA-COMP:12419"/>
        <dbReference type="ChEBI" id="CHEBI:15378"/>
        <dbReference type="ChEBI" id="CHEBI:57856"/>
        <dbReference type="ChEBI" id="CHEBI:59789"/>
        <dbReference type="ChEBI" id="CHEBI:90615"/>
        <dbReference type="ChEBI" id="CHEBI:90616"/>
        <dbReference type="EC" id="2.1.1.72"/>
    </reaction>
</comment>
<organism evidence="9 10">
    <name type="scientific">Candidatus Mailhella merdigallinarum</name>
    <dbReference type="NCBI Taxonomy" id="2838658"/>
    <lineage>
        <taxon>Bacteria</taxon>
        <taxon>Pseudomonadati</taxon>
        <taxon>Thermodesulfobacteriota</taxon>
        <taxon>Desulfovibrionia</taxon>
        <taxon>Desulfovibrionales</taxon>
        <taxon>Desulfovibrionaceae</taxon>
        <taxon>Mailhella</taxon>
    </lineage>
</organism>
<evidence type="ECO:0000256" key="3">
    <source>
        <dbReference type="ARBA" id="ARBA00022603"/>
    </source>
</evidence>
<dbReference type="Gene3D" id="3.40.50.150">
    <property type="entry name" value="Vaccinia Virus protein VP39"/>
    <property type="match status" value="1"/>
</dbReference>
<comment type="caution">
    <text evidence="9">The sequence shown here is derived from an EMBL/GenBank/DDBJ whole genome shotgun (WGS) entry which is preliminary data.</text>
</comment>
<dbReference type="GO" id="GO:0043565">
    <property type="term" value="F:sequence-specific DNA binding"/>
    <property type="evidence" value="ECO:0007669"/>
    <property type="project" value="TreeGrafter"/>
</dbReference>
<dbReference type="InterPro" id="IPR012327">
    <property type="entry name" value="MeTrfase_D12"/>
</dbReference>
<protein>
    <recommendedName>
        <fullName evidence="2 8">Site-specific DNA-methyltransferase (adenine-specific)</fullName>
        <ecNumber evidence="2 8">2.1.1.72</ecNumber>
    </recommendedName>
</protein>
<dbReference type="PIRSF" id="PIRSF000398">
    <property type="entry name" value="M_m6A_EcoRV"/>
    <property type="match status" value="1"/>
</dbReference>
<evidence type="ECO:0000256" key="5">
    <source>
        <dbReference type="ARBA" id="ARBA00022691"/>
    </source>
</evidence>
<dbReference type="EC" id="2.1.1.72" evidence="2 8"/>
<keyword evidence="4 8" id="KW-0808">Transferase</keyword>
<evidence type="ECO:0000256" key="7">
    <source>
        <dbReference type="PIRSR" id="PIRSR000398-1"/>
    </source>
</evidence>
<dbReference type="GO" id="GO:0006298">
    <property type="term" value="P:mismatch repair"/>
    <property type="evidence" value="ECO:0007669"/>
    <property type="project" value="TreeGrafter"/>
</dbReference>
<dbReference type="PANTHER" id="PTHR30481:SF3">
    <property type="entry name" value="DNA ADENINE METHYLASE"/>
    <property type="match status" value="1"/>
</dbReference>
<evidence type="ECO:0000256" key="2">
    <source>
        <dbReference type="ARBA" id="ARBA00011900"/>
    </source>
</evidence>
<dbReference type="Proteomes" id="UP000824225">
    <property type="component" value="Unassembled WGS sequence"/>
</dbReference>
<evidence type="ECO:0000256" key="1">
    <source>
        <dbReference type="ARBA" id="ARBA00006594"/>
    </source>
</evidence>
<dbReference type="InterPro" id="IPR023095">
    <property type="entry name" value="Ade_MeTrfase_dom_2"/>
</dbReference>
<keyword evidence="5 8" id="KW-0949">S-adenosyl-L-methionine</keyword>
<dbReference type="Pfam" id="PF02086">
    <property type="entry name" value="MethyltransfD12"/>
    <property type="match status" value="1"/>
</dbReference>
<keyword evidence="3 8" id="KW-0489">Methyltransferase</keyword>
<evidence type="ECO:0000313" key="10">
    <source>
        <dbReference type="Proteomes" id="UP000824225"/>
    </source>
</evidence>
<dbReference type="GO" id="GO:1904047">
    <property type="term" value="F:S-adenosyl-L-methionine binding"/>
    <property type="evidence" value="ECO:0007669"/>
    <property type="project" value="TreeGrafter"/>
</dbReference>
<dbReference type="SUPFAM" id="SSF53335">
    <property type="entry name" value="S-adenosyl-L-methionine-dependent methyltransferases"/>
    <property type="match status" value="1"/>
</dbReference>
<dbReference type="PRINTS" id="PR00505">
    <property type="entry name" value="D12N6MTFRASE"/>
</dbReference>
<evidence type="ECO:0000256" key="8">
    <source>
        <dbReference type="RuleBase" id="RU361257"/>
    </source>
</evidence>
<dbReference type="Gene3D" id="1.10.1020.10">
    <property type="entry name" value="Adenine-specific Methyltransferase, Domain 2"/>
    <property type="match status" value="1"/>
</dbReference>
<accession>A0A9D2KKH7</accession>
<dbReference type="NCBIfam" id="TIGR00571">
    <property type="entry name" value="dam"/>
    <property type="match status" value="1"/>
</dbReference>
<evidence type="ECO:0000313" key="9">
    <source>
        <dbReference type="EMBL" id="HJA08160.1"/>
    </source>
</evidence>
<sequence length="278" mass="30798">MPSSRPAGTDFCRPFLKWAGGKYRLLPRILEALPAGTRLVEPFVGSGAVWLNAPHPHILAADVNPDLVALYRVVEGEGEAFLARCRPLFTPETNTPEAFYALRARFNAASEPGERAALLLYLNRHAYNGLVRYNAAGAYNVPFGRYRAPYFPERELRSFALRARKAEFAASDFRETFRRLRPGDVVYADPPYAPLSATADFTAYAGCSFTWADQVDLARLAREAARAGIPVLISNHDTDAVRELYAGARLARFAVSRSISCRGADRRPVGELLALFEE</sequence>
<feature type="binding site" evidence="7">
    <location>
        <position position="189"/>
    </location>
    <ligand>
        <name>S-adenosyl-L-methionine</name>
        <dbReference type="ChEBI" id="CHEBI:59789"/>
    </ligand>
</feature>
<reference evidence="9" key="2">
    <citation type="submission" date="2021-04" db="EMBL/GenBank/DDBJ databases">
        <authorList>
            <person name="Gilroy R."/>
        </authorList>
    </citation>
    <scope>NUCLEOTIDE SEQUENCE</scope>
    <source>
        <strain evidence="9">CHK186-16707</strain>
    </source>
</reference>
<dbReference type="PANTHER" id="PTHR30481">
    <property type="entry name" value="DNA ADENINE METHYLASE"/>
    <property type="match status" value="1"/>
</dbReference>
<dbReference type="GO" id="GO:0009007">
    <property type="term" value="F:site-specific DNA-methyltransferase (adenine-specific) activity"/>
    <property type="evidence" value="ECO:0007669"/>
    <property type="project" value="UniProtKB-UniRule"/>
</dbReference>
<dbReference type="EMBL" id="DXAN01000006">
    <property type="protein sequence ID" value="HJA08160.1"/>
    <property type="molecule type" value="Genomic_DNA"/>
</dbReference>
<feature type="binding site" evidence="7">
    <location>
        <position position="22"/>
    </location>
    <ligand>
        <name>S-adenosyl-L-methionine</name>
        <dbReference type="ChEBI" id="CHEBI:59789"/>
    </ligand>
</feature>
<dbReference type="PROSITE" id="PS00092">
    <property type="entry name" value="N6_MTASE"/>
    <property type="match status" value="1"/>
</dbReference>
<dbReference type="GO" id="GO:0032259">
    <property type="term" value="P:methylation"/>
    <property type="evidence" value="ECO:0007669"/>
    <property type="project" value="UniProtKB-KW"/>
</dbReference>
<dbReference type="AlphaFoldDB" id="A0A9D2KKH7"/>
<gene>
    <name evidence="9" type="ORF">H9962_03060</name>
</gene>
<dbReference type="GO" id="GO:0009307">
    <property type="term" value="P:DNA restriction-modification system"/>
    <property type="evidence" value="ECO:0007669"/>
    <property type="project" value="InterPro"/>
</dbReference>
<evidence type="ECO:0000256" key="6">
    <source>
        <dbReference type="ARBA" id="ARBA00047942"/>
    </source>
</evidence>
<reference evidence="9" key="1">
    <citation type="journal article" date="2021" name="PeerJ">
        <title>Extensive microbial diversity within the chicken gut microbiome revealed by metagenomics and culture.</title>
        <authorList>
            <person name="Gilroy R."/>
            <person name="Ravi A."/>
            <person name="Getino M."/>
            <person name="Pursley I."/>
            <person name="Horton D.L."/>
            <person name="Alikhan N.F."/>
            <person name="Baker D."/>
            <person name="Gharbi K."/>
            <person name="Hall N."/>
            <person name="Watson M."/>
            <person name="Adriaenssens E.M."/>
            <person name="Foster-Nyarko E."/>
            <person name="Jarju S."/>
            <person name="Secka A."/>
            <person name="Antonio M."/>
            <person name="Oren A."/>
            <person name="Chaudhuri R.R."/>
            <person name="La Ragione R."/>
            <person name="Hildebrand F."/>
            <person name="Pallen M.J."/>
        </authorList>
    </citation>
    <scope>NUCLEOTIDE SEQUENCE</scope>
    <source>
        <strain evidence="9">CHK186-16707</strain>
    </source>
</reference>
<dbReference type="InterPro" id="IPR002052">
    <property type="entry name" value="DNA_methylase_N6_adenine_CS"/>
</dbReference>
<dbReference type="InterPro" id="IPR012263">
    <property type="entry name" value="M_m6A_EcoRV"/>
</dbReference>
<dbReference type="InterPro" id="IPR029063">
    <property type="entry name" value="SAM-dependent_MTases_sf"/>
</dbReference>